<evidence type="ECO:0008006" key="3">
    <source>
        <dbReference type="Google" id="ProtNLM"/>
    </source>
</evidence>
<name>A0A1I6RUU1_9EURY</name>
<keyword evidence="2" id="KW-1185">Reference proteome</keyword>
<gene>
    <name evidence="1" type="ORF">SAMN04488556_2163</name>
</gene>
<evidence type="ECO:0000313" key="2">
    <source>
        <dbReference type="Proteomes" id="UP000199199"/>
    </source>
</evidence>
<dbReference type="Gene3D" id="3.40.720.10">
    <property type="entry name" value="Alkaline Phosphatase, subunit A"/>
    <property type="match status" value="1"/>
</dbReference>
<sequence length="330" mass="37744">MTISFSDWLSESIEHFRTSDRSVVSRIARPPYYVYVGAFLTATQQRQYGTNIFDREWDTLIVLDACRVDALREVADEYDFITQVNSITSVGSTSFEWLNHTFSAEYLEDIQETAYITGNGYTERVFESDGHTGHAPIPFGPENYNVVDSSDFGYLEELWRVDFEDSSEWIIGSGDGRRVNPRYTTDRTIQAIRNSELDRSIVHYMYPHDPYPLAGESLQRPFDPLKAGTASRDDVWGAYLDNLKLVLDEVELLLENIDSERVVITADHGEAFGEYGFYRHVIGCPIPCMRRVPWVKTTATDKGKYEPTAPKYSLNDSVAVQDRLEQLGYL</sequence>
<reference evidence="2" key="1">
    <citation type="submission" date="2016-10" db="EMBL/GenBank/DDBJ databases">
        <authorList>
            <person name="Varghese N."/>
            <person name="Submissions S."/>
        </authorList>
    </citation>
    <scope>NUCLEOTIDE SEQUENCE [LARGE SCALE GENOMIC DNA]</scope>
    <source>
        <strain evidence="2">DSM 22427</strain>
    </source>
</reference>
<dbReference type="InterPro" id="IPR017850">
    <property type="entry name" value="Alkaline_phosphatase_core_sf"/>
</dbReference>
<dbReference type="Proteomes" id="UP000199199">
    <property type="component" value="Unassembled WGS sequence"/>
</dbReference>
<proteinExistence type="predicted"/>
<dbReference type="EMBL" id="FOZS01000002">
    <property type="protein sequence ID" value="SFS68464.1"/>
    <property type="molecule type" value="Genomic_DNA"/>
</dbReference>
<accession>A0A1I6RUU1</accession>
<dbReference type="SUPFAM" id="SSF53649">
    <property type="entry name" value="Alkaline phosphatase-like"/>
    <property type="match status" value="1"/>
</dbReference>
<organism evidence="1 2">
    <name type="scientific">Halostagnicola kamekurae</name>
    <dbReference type="NCBI Taxonomy" id="619731"/>
    <lineage>
        <taxon>Archaea</taxon>
        <taxon>Methanobacteriati</taxon>
        <taxon>Methanobacteriota</taxon>
        <taxon>Stenosarchaea group</taxon>
        <taxon>Halobacteria</taxon>
        <taxon>Halobacteriales</taxon>
        <taxon>Natrialbaceae</taxon>
        <taxon>Halostagnicola</taxon>
    </lineage>
</organism>
<evidence type="ECO:0000313" key="1">
    <source>
        <dbReference type="EMBL" id="SFS68464.1"/>
    </source>
</evidence>
<protein>
    <recommendedName>
        <fullName evidence="3">Sulfatase</fullName>
    </recommendedName>
</protein>
<dbReference type="AlphaFoldDB" id="A0A1I6RUU1"/>